<dbReference type="Pfam" id="PF05593">
    <property type="entry name" value="RHS_repeat"/>
    <property type="match status" value="3"/>
</dbReference>
<feature type="signal peptide" evidence="2">
    <location>
        <begin position="1"/>
        <end position="34"/>
    </location>
</feature>
<dbReference type="NCBIfam" id="TIGR01643">
    <property type="entry name" value="YD_repeat_2x"/>
    <property type="match status" value="5"/>
</dbReference>
<dbReference type="InterPro" id="IPR050708">
    <property type="entry name" value="T6SS_VgrG/RHS"/>
</dbReference>
<dbReference type="PANTHER" id="PTHR32305:SF15">
    <property type="entry name" value="PROTEIN RHSA-RELATED"/>
    <property type="match status" value="1"/>
</dbReference>
<reference evidence="4" key="1">
    <citation type="submission" date="2021-01" db="EMBL/GenBank/DDBJ databases">
        <title>Whole genome shotgun sequence of Planotetraspora thailandica NBRC 104271.</title>
        <authorList>
            <person name="Komaki H."/>
            <person name="Tamura T."/>
        </authorList>
    </citation>
    <scope>NUCLEOTIDE SEQUENCE</scope>
    <source>
        <strain evidence="4">NBRC 104271</strain>
    </source>
</reference>
<keyword evidence="5" id="KW-1185">Reference proteome</keyword>
<feature type="domain" description="Golvesin/Xly CBD-like" evidence="3">
    <location>
        <begin position="427"/>
        <end position="563"/>
    </location>
</feature>
<dbReference type="InterPro" id="IPR022385">
    <property type="entry name" value="Rhs_assc_core"/>
</dbReference>
<feature type="region of interest" description="Disordered" evidence="1">
    <location>
        <begin position="53"/>
        <end position="81"/>
    </location>
</feature>
<evidence type="ECO:0000313" key="4">
    <source>
        <dbReference type="EMBL" id="GII56068.1"/>
    </source>
</evidence>
<dbReference type="GO" id="GO:0005975">
    <property type="term" value="P:carbohydrate metabolic process"/>
    <property type="evidence" value="ECO:0007669"/>
    <property type="project" value="UniProtKB-ARBA"/>
</dbReference>
<proteinExistence type="predicted"/>
<dbReference type="EMBL" id="BOOR01000032">
    <property type="protein sequence ID" value="GII56068.1"/>
    <property type="molecule type" value="Genomic_DNA"/>
</dbReference>
<dbReference type="Pfam" id="PF25275">
    <property type="entry name" value="Golvesin_C"/>
    <property type="match status" value="2"/>
</dbReference>
<dbReference type="InterPro" id="IPR013783">
    <property type="entry name" value="Ig-like_fold"/>
</dbReference>
<dbReference type="NCBIfam" id="NF033679">
    <property type="entry name" value="DNRLRE_dom"/>
    <property type="match status" value="2"/>
</dbReference>
<gene>
    <name evidence="4" type="ORF">Pth03_44570</name>
</gene>
<evidence type="ECO:0000256" key="1">
    <source>
        <dbReference type="SAM" id="MobiDB-lite"/>
    </source>
</evidence>
<feature type="chain" id="PRO_5035197362" description="Golvesin/Xly CBD-like domain-containing protein" evidence="2">
    <location>
        <begin position="35"/>
        <end position="2888"/>
    </location>
</feature>
<dbReference type="InterPro" id="IPR031325">
    <property type="entry name" value="RHS_repeat"/>
</dbReference>
<organism evidence="4 5">
    <name type="scientific">Planotetraspora thailandica</name>
    <dbReference type="NCBI Taxonomy" id="487172"/>
    <lineage>
        <taxon>Bacteria</taxon>
        <taxon>Bacillati</taxon>
        <taxon>Actinomycetota</taxon>
        <taxon>Actinomycetes</taxon>
        <taxon>Streptosporangiales</taxon>
        <taxon>Streptosporangiaceae</taxon>
        <taxon>Planotetraspora</taxon>
    </lineage>
</organism>
<keyword evidence="2" id="KW-0732">Signal</keyword>
<dbReference type="NCBIfam" id="TIGR03696">
    <property type="entry name" value="Rhs_assc_core"/>
    <property type="match status" value="1"/>
</dbReference>
<comment type="caution">
    <text evidence="4">The sequence shown here is derived from an EMBL/GenBank/DDBJ whole genome shotgun (WGS) entry which is preliminary data.</text>
</comment>
<dbReference type="Gene3D" id="2.180.10.10">
    <property type="entry name" value="RHS repeat-associated core"/>
    <property type="match status" value="4"/>
</dbReference>
<dbReference type="InterPro" id="IPR006530">
    <property type="entry name" value="YD"/>
</dbReference>
<sequence>MRSEMKNNLRGLVASGTVVAVLAGGLMAAPPARAQTPPVAEAGANWQPETRDLGAADVPRQGPLPKSEKAPPARRVKELTGRRTANAKIFQLADGRLQEELSATPMHYRDRDGKWHAIDATVRTTDREGFVYGNETNAFRSFFGTKPDQIVHFEAEGTELTLGAMGAKPGRPDAKGDTVTYEGALDGADLAYEVTPEGVKESIVLAAPPKGTQDASFDFAVRVKGLRAWQRPDGSIVFYKGDFDGPPVLVMPKPFMTDARDDASSPYGKAWSGKVSQRMRWDSEAGLLRITVTADRSWLTAPDRAYPVVIDPTVKVAPTPTDSQDVMILSEDPNGNYDSNWRLSTGTSSAGVSRSLLKFPLAGVPSGTKLDSAQLQVYYDQVIPTSTGASNNVTIEAHRATAPWDETTATWSNASNLTGELGSNTEIVDDGDAGKTAAVGAWPISTSTLAANGINGDYLFNKDAVAGESYTWIPRVTEDGNYRVDVHYVEAADRAANAPYTVTYNGGTKAYTVNQFSASTTNGVWKTLGTHPFVAGTTGKVTLGDGPATTSVAVNADAVRLTKDATALKPVGDNGSHWHSFSVRSIVQGWLDNPNLNYGFVLKPADETLDRGGVRYEGSLFSYGGETATYPRLVLTYGQPGVAVDPPTTIHATGAELSWPAYQDPSAASADDIVEYQVHRSVYQTFTPSAATLVAPVSVGTRSFVDTTATPTPADSTDPFGNVFYYMVAVKTKDGRIIPGPTQLAGLPKAGRVTKILQGGNPDTTLSSTQPDTNQDLLSGAPWLSVGNNSATFGKTRAVLKFPGVADIPATARVLDASLDLWAVSMTGSGTASYELRALTRDFAEATATWNKATSTTAWTTPGGDYAPTASSTVTGITNDPFRRTWNATSMVQGWVTTPTSNQGMMIKLANETSPAERAIFLSDETEEPQLRPQLRVTYIEKTTGSTYYAPYTPARLIPGDQYTVDVTVTNTTTTTWNTADRVISYRWTLPDGTDVTNSGNQLQTALPKNVVPGDTVTVKAQLKTPIQSDSGNKRTDYVLKWDLYNKTTGQWLSQSDQISSLDQSVAVEDPTSDQLGLEKFYSYAGKNTGAGGTAMTNLYAGNTVWSYNAFTNPGRGVSTFVRMAYNSQDTSASSMGYGWSLQASAPVRLGSPLDFHPNPNPTSVTMTDGDGTSHTFSWDAATSEWKAPAGVHYYLQRQVVCDSKTEESRAWVMTRPDRSQFFFDCDGYLSAIVDKNGNTQEYVYEQRHSNNKPIKFLRYITDPAGRQTLTVDYYTKGQNYTYIDDTGVEIQDTNLSDPQIIDQVESLTDISGRQVTFTYSDKGLMTKMVDGAGSTQPKVFKFGYDATQGNKNVKLVKVTDPRGHETQLAYYQPPNDDPKFHWWNKTITDRLGGLTQFAYTDPDGTAGSQIQTVVTDAESHASTYLMDGFGRPIQTTNAKNQTTTLHWDADNNVDRLQEPPATAGATPAVTTWTYDPKTGYPTETKDAEANKNGWAGTVLTYQTGLNGHFADLISKKSPEGRLWTFGYDLKGNLTSVTDGVGNTTTTDGDYTTRYEYDTWGQLTKATDANGHATLNSDFDPNGYPKSITDALGKATTFIYDERGQVLEVADALGKKTTQSYDVFGRPLENTVPKDQAAGDLITTPAPEYDANDNVVKATAPNGAVSTATYDNADEVIEATAPKDSVTSSERKSVYTYDMVGNLETVTEPKGALTSTNPDDYKTTQFYNEIYQLIQVTNAAGDKVTYTYDDVGNVTKVVDPKKNATADTTDFTTKTVYDLNHRITEVTDAAGKTNKRAYDRDSLVISATDAENNTTLISYDARGMQTQVRVPHDGASPNITYRTTKYEYDQVGNTTKVTTPRGVDTANADDFATRTEYDALNRPAKQFQPYDPADARYNNPNVYTQTFYDEVGRVSKTSLPPSDGQTVRNDTTYTYFDNGWVKSSTDPWDIVTTYDYNDLAQQTARTLTSAGGSSSRTMGWNYYPDGKLKSKTDDGVPVGGAVTLVDNSDTQNTNSTGTWSKGSLSGQQGYDHQVHAAGTGTDAFTWTLNIPNDGTYTAYVKFPQVTGAATTAKYTVTHSTGTTDKTISQATGAGAWVSLGTYTFTQGNAAKLQLFQNSTGAVVADGVKLVRDNSADTDAEKHTFAYGYDANGNLTSIDDTSPDAKIDAYTIDYTGLNQVQKVTEAFAGQEKTSTSYTYDANSQPETVTHPDQFSKYTYDLRELVKTVSVGNSVSDTSPKVTSYTYTDRGLNLRETKANGNTVDLTYYLDGALKTQTEKKPNGILVSSHTYAYDANGNKAQDVVRKMNADNHAAYLDSTTDYTYDPVGRLAISVKTGNGAGTETYVHDDNANVISQTVQRASTTTSTTFTYDRNRLLTSVTSGVTSSFNYDPFGRQESVTSGGQIVSRNVYDGFDHVVESQQRDGTSAMKSTTYTFDPLDRTASETVDGKTTDFTYLGLSSEVLNEEVDRQLTKSYQYSPWGERLSQVKHNSDGTTEDGYYGYNSHTDVETLTTKDGDTKATYGYTAYGSDDKSEFTGIDKPNAADPTMEEYNAYRFNAKRWDAQSGTYDMGFRDYNPGLNRFTTRDMYNGALADMGLGTDPFTGNRYAFTGGNPISGIEYDGHRPEDMTSGEWGAYQNGGMPAYRDYRYKNGLMSWHEQYEYTYRKNGGDPDKVMRRPGTKLGAAAIYDSQGKRIYFESGFFTGHVNEGMDEATGWDTHLEKRIVEYLKSNKPSLLEPGNTLVIFASQSGAPCSGPNGCGSYLDDFHAESGVNVSYEPKGGTPEPFGTPNSDGRITASDVFDEEGRWKYLPGPPAVTETGRPAYSGPRFARAGGRMLGAFSILGDILWAWQSTDMVVNHPEDFCNNASEYGYDTSAGMLPRGCPAPMM</sequence>
<evidence type="ECO:0000259" key="3">
    <source>
        <dbReference type="Pfam" id="PF25275"/>
    </source>
</evidence>
<evidence type="ECO:0000313" key="5">
    <source>
        <dbReference type="Proteomes" id="UP000605992"/>
    </source>
</evidence>
<feature type="domain" description="Golvesin/Xly CBD-like" evidence="3">
    <location>
        <begin position="2004"/>
        <end position="2131"/>
    </location>
</feature>
<dbReference type="Proteomes" id="UP000605992">
    <property type="component" value="Unassembled WGS sequence"/>
</dbReference>
<dbReference type="PANTHER" id="PTHR32305">
    <property type="match status" value="1"/>
</dbReference>
<name>A0A8J3V254_9ACTN</name>
<protein>
    <recommendedName>
        <fullName evidence="3">Golvesin/Xly CBD-like domain-containing protein</fullName>
    </recommendedName>
</protein>
<dbReference type="InterPro" id="IPR033803">
    <property type="entry name" value="CBD-like_Golvesin-Xly"/>
</dbReference>
<accession>A0A8J3V254</accession>
<dbReference type="Gene3D" id="2.60.40.10">
    <property type="entry name" value="Immunoglobulins"/>
    <property type="match status" value="1"/>
</dbReference>
<evidence type="ECO:0000256" key="2">
    <source>
        <dbReference type="SAM" id="SignalP"/>
    </source>
</evidence>
<feature type="compositionally biased region" description="Basic and acidic residues" evidence="1">
    <location>
        <begin position="66"/>
        <end position="81"/>
    </location>
</feature>